<feature type="chain" id="PRO_5040838568" evidence="1">
    <location>
        <begin position="23"/>
        <end position="428"/>
    </location>
</feature>
<reference evidence="2" key="1">
    <citation type="submission" date="2022-10" db="EMBL/GenBank/DDBJ databases">
        <title>The WGS of Solirubrobacter ginsenosidimutans DSM 21036.</title>
        <authorList>
            <person name="Jiang Z."/>
        </authorList>
    </citation>
    <scope>NUCLEOTIDE SEQUENCE</scope>
    <source>
        <strain evidence="2">DSM 21036</strain>
    </source>
</reference>
<evidence type="ECO:0000256" key="1">
    <source>
        <dbReference type="SAM" id="SignalP"/>
    </source>
</evidence>
<name>A0A9X3MWW6_9ACTN</name>
<dbReference type="RefSeq" id="WP_270043749.1">
    <property type="nucleotide sequence ID" value="NZ_JAPDOD010000034.1"/>
</dbReference>
<accession>A0A9X3MWW6</accession>
<sequence length="428" mass="45115">MLPRLIAAAIALSLVAAAPAAADSIAYIQNGDVWLATPDGARKQQVTHTGGYYYVSQADDGTMAALVGGEHIQKLSRTGQVLADFPTYVSDGAPAAGGVTQFHGPFDPEISPDGSKIAFEYFNDTYDAEPGCNELTVPPCFAYTQSQGVGITNSTGFTGVDAYGILTGWIAPHWVSNDVLLRSSPGANLNDDAVFTRVGETTNDHWFYDPNQGLGVKDVELSRDLQTVVGIAGFNDEKLRVYRTTMSPFGAPDWDHTPFTNHENVPVAQQCYELPGKFDNTTLAPSSKAMAYSTAEGIFVAAIPDNCAPGDAGALVFPGAKYPDWGPADVPPASAFEATPAPTTETAKPGAARKLALSVSRAGKVKVTVPGAGKVKVTAKRKRRTIASASKTAKAAGTVTFKLKARGRVTVTATFQKLSAHRTVTLRG</sequence>
<comment type="caution">
    <text evidence="2">The sequence shown here is derived from an EMBL/GenBank/DDBJ whole genome shotgun (WGS) entry which is preliminary data.</text>
</comment>
<feature type="signal peptide" evidence="1">
    <location>
        <begin position="1"/>
        <end position="22"/>
    </location>
</feature>
<proteinExistence type="predicted"/>
<dbReference type="SUPFAM" id="SSF69322">
    <property type="entry name" value="Tricorn protease domain 2"/>
    <property type="match status" value="1"/>
</dbReference>
<keyword evidence="1" id="KW-0732">Signal</keyword>
<dbReference type="EMBL" id="JAPDOD010000034">
    <property type="protein sequence ID" value="MDA0164496.1"/>
    <property type="molecule type" value="Genomic_DNA"/>
</dbReference>
<dbReference type="AlphaFoldDB" id="A0A9X3MWW6"/>
<evidence type="ECO:0000313" key="3">
    <source>
        <dbReference type="Proteomes" id="UP001149140"/>
    </source>
</evidence>
<dbReference type="Proteomes" id="UP001149140">
    <property type="component" value="Unassembled WGS sequence"/>
</dbReference>
<organism evidence="2 3">
    <name type="scientific">Solirubrobacter ginsenosidimutans</name>
    <dbReference type="NCBI Taxonomy" id="490573"/>
    <lineage>
        <taxon>Bacteria</taxon>
        <taxon>Bacillati</taxon>
        <taxon>Actinomycetota</taxon>
        <taxon>Thermoleophilia</taxon>
        <taxon>Solirubrobacterales</taxon>
        <taxon>Solirubrobacteraceae</taxon>
        <taxon>Solirubrobacter</taxon>
    </lineage>
</organism>
<keyword evidence="3" id="KW-1185">Reference proteome</keyword>
<protein>
    <submittedName>
        <fullName evidence="2">Uncharacterized protein</fullName>
    </submittedName>
</protein>
<gene>
    <name evidence="2" type="ORF">OM076_29770</name>
</gene>
<evidence type="ECO:0000313" key="2">
    <source>
        <dbReference type="EMBL" id="MDA0164496.1"/>
    </source>
</evidence>